<evidence type="ECO:0000259" key="3">
    <source>
        <dbReference type="PROSITE" id="PS00624"/>
    </source>
</evidence>
<dbReference type="PROSITE" id="PS00624">
    <property type="entry name" value="GMC_OXRED_2"/>
    <property type="match status" value="1"/>
</dbReference>
<protein>
    <recommendedName>
        <fullName evidence="3">Glucose-methanol-choline oxidoreductase N-terminal domain-containing protein</fullName>
    </recommendedName>
</protein>
<dbReference type="AlphaFoldDB" id="A0A7R7VSR6"/>
<dbReference type="InterPro" id="IPR012132">
    <property type="entry name" value="GMC_OxRdtase"/>
</dbReference>
<keyword evidence="2" id="KW-0285">Flavoprotein</keyword>
<sequence>MSEYDFIIIGAGVGGLVLASRLSENADCSVLLLEAGPNRMGDSRIETPGLLGTLYGDPEIDWNYMSEPQIHVNNRQIGQPRGRVVGGSSAINFGIVMYPSRSDFTAWAQLGNESWGPEEMAPYLRKFHTYTRPSDSTSSLLGIDEYMKTEAQGVDGPVPVTLPDVYGEFNQAWNESFHKLGWRASGDPITGENIGAFTSPLTVDGNGQRGYATAYYTPEVAQRPNLNLRAEIIVEKILFDRSRETPRATGVQIRTQDGNQCITARREVILSAGSLNSPQILELSGVGQADLLQKQNIPVVVDRPGVGENLQDHSLVALSFQVADGQISGDVLRDPNVAQALLKLYEDTHSGPMSGMPVSMAYLPSVDSNGALSAEAVQELVQNYLGHSAPPALQQQYDLLQKKLLDEKTPDVQFMFLPIQVHMKPGATTMTQALAKDLPENYISILALNNNPFSRGSVHIRSSQIEDKPIYDPKLLSHPLDLELVARQLQYIDRIVQTEPLASLLKADARIPAHAIDLSDLDVAKEVVKERLYTCFHPSGSCAMMPADKGGVVDSRLRVHGTSNLRVVDASVFPLEPAGNIQATTYAVAERAADLIKEDHAEAPVERSIISAFLPSCIVS</sequence>
<dbReference type="RefSeq" id="XP_043138607.1">
    <property type="nucleotide sequence ID" value="XM_043281094.1"/>
</dbReference>
<comment type="cofactor">
    <cofactor evidence="2">
        <name>FAD</name>
        <dbReference type="ChEBI" id="CHEBI:57692"/>
    </cofactor>
</comment>
<dbReference type="Pfam" id="PF05199">
    <property type="entry name" value="GMC_oxred_C"/>
    <property type="match status" value="1"/>
</dbReference>
<dbReference type="Proteomes" id="UP000637239">
    <property type="component" value="Chromosome 5"/>
</dbReference>
<evidence type="ECO:0000256" key="2">
    <source>
        <dbReference type="PIRSR" id="PIRSR000137-2"/>
    </source>
</evidence>
<feature type="binding site" evidence="2">
    <location>
        <position position="234"/>
    </location>
    <ligand>
        <name>FAD</name>
        <dbReference type="ChEBI" id="CHEBI:57692"/>
    </ligand>
</feature>
<dbReference type="GO" id="GO:0050660">
    <property type="term" value="F:flavin adenine dinucleotide binding"/>
    <property type="evidence" value="ECO:0007669"/>
    <property type="project" value="InterPro"/>
</dbReference>
<dbReference type="PANTHER" id="PTHR11552">
    <property type="entry name" value="GLUCOSE-METHANOL-CHOLINE GMC OXIDOREDUCTASE"/>
    <property type="match status" value="1"/>
</dbReference>
<comment type="similarity">
    <text evidence="1">Belongs to the GMC oxidoreductase family.</text>
</comment>
<reference evidence="4" key="1">
    <citation type="submission" date="2021-01" db="EMBL/GenBank/DDBJ databases">
        <authorList>
            <consortium name="Aspergillus chevalieri M1 genome sequencing consortium"/>
            <person name="Kazuki M."/>
            <person name="Futagami T."/>
        </authorList>
    </citation>
    <scope>NUCLEOTIDE SEQUENCE</scope>
    <source>
        <strain evidence="4">M1</strain>
    </source>
</reference>
<dbReference type="Gene3D" id="3.50.50.60">
    <property type="entry name" value="FAD/NAD(P)-binding domain"/>
    <property type="match status" value="1"/>
</dbReference>
<dbReference type="InterPro" id="IPR036188">
    <property type="entry name" value="FAD/NAD-bd_sf"/>
</dbReference>
<dbReference type="InterPro" id="IPR000172">
    <property type="entry name" value="GMC_OxRdtase_N"/>
</dbReference>
<dbReference type="GeneID" id="66984443"/>
<reference evidence="4" key="2">
    <citation type="submission" date="2021-02" db="EMBL/GenBank/DDBJ databases">
        <title>Aspergillus chevalieri M1 genome sequence.</title>
        <authorList>
            <person name="Kadooka C."/>
            <person name="Mori K."/>
            <person name="Futagami T."/>
        </authorList>
    </citation>
    <scope>NUCLEOTIDE SEQUENCE</scope>
    <source>
        <strain evidence="4">M1</strain>
    </source>
</reference>
<dbReference type="Gene3D" id="3.30.560.10">
    <property type="entry name" value="Glucose Oxidase, domain 3"/>
    <property type="match status" value="1"/>
</dbReference>
<accession>A0A7R7VSR6</accession>
<dbReference type="SUPFAM" id="SSF51905">
    <property type="entry name" value="FAD/NAD(P)-binding domain"/>
    <property type="match status" value="1"/>
</dbReference>
<dbReference type="Pfam" id="PF00732">
    <property type="entry name" value="GMC_oxred_N"/>
    <property type="match status" value="1"/>
</dbReference>
<dbReference type="EMBL" id="AP024420">
    <property type="protein sequence ID" value="BCR90085.1"/>
    <property type="molecule type" value="Genomic_DNA"/>
</dbReference>
<keyword evidence="2" id="KW-0274">FAD</keyword>
<dbReference type="InterPro" id="IPR007867">
    <property type="entry name" value="GMC_OxRtase_C"/>
</dbReference>
<proteinExistence type="inferred from homology"/>
<name>A0A7R7VSR6_ASPCH</name>
<organism evidence="4 5">
    <name type="scientific">Aspergillus chevalieri</name>
    <name type="common">Eurotium chevalieri</name>
    <dbReference type="NCBI Taxonomy" id="182096"/>
    <lineage>
        <taxon>Eukaryota</taxon>
        <taxon>Fungi</taxon>
        <taxon>Dikarya</taxon>
        <taxon>Ascomycota</taxon>
        <taxon>Pezizomycotina</taxon>
        <taxon>Eurotiomycetes</taxon>
        <taxon>Eurotiomycetidae</taxon>
        <taxon>Eurotiales</taxon>
        <taxon>Aspergillaceae</taxon>
        <taxon>Aspergillus</taxon>
        <taxon>Aspergillus subgen. Aspergillus</taxon>
    </lineage>
</organism>
<keyword evidence="5" id="KW-1185">Reference proteome</keyword>
<evidence type="ECO:0000313" key="5">
    <source>
        <dbReference type="Proteomes" id="UP000637239"/>
    </source>
</evidence>
<gene>
    <name evidence="4" type="ORF">ACHE_51283A</name>
</gene>
<evidence type="ECO:0000313" key="4">
    <source>
        <dbReference type="EMBL" id="BCR90085.1"/>
    </source>
</evidence>
<dbReference type="GO" id="GO:0016614">
    <property type="term" value="F:oxidoreductase activity, acting on CH-OH group of donors"/>
    <property type="evidence" value="ECO:0007669"/>
    <property type="project" value="InterPro"/>
</dbReference>
<dbReference type="SUPFAM" id="SSF54373">
    <property type="entry name" value="FAD-linked reductases, C-terminal domain"/>
    <property type="match status" value="1"/>
</dbReference>
<dbReference type="KEGG" id="ache:ACHE_51283A"/>
<feature type="domain" description="Glucose-methanol-choline oxidoreductase N-terminal" evidence="3">
    <location>
        <begin position="273"/>
        <end position="287"/>
    </location>
</feature>
<dbReference type="PANTHER" id="PTHR11552:SF210">
    <property type="entry name" value="GLUCOSE-METHANOL-CHOLINE OXIDOREDUCTASE N-TERMINAL DOMAIN-CONTAINING PROTEIN-RELATED"/>
    <property type="match status" value="1"/>
</dbReference>
<feature type="binding site" evidence="2">
    <location>
        <position position="84"/>
    </location>
    <ligand>
        <name>FAD</name>
        <dbReference type="ChEBI" id="CHEBI:57692"/>
    </ligand>
</feature>
<evidence type="ECO:0000256" key="1">
    <source>
        <dbReference type="ARBA" id="ARBA00010790"/>
    </source>
</evidence>
<dbReference type="PIRSF" id="PIRSF000137">
    <property type="entry name" value="Alcohol_oxidase"/>
    <property type="match status" value="1"/>
</dbReference>